<comment type="subunit">
    <text evidence="5">Part of the ribosomal stalk of the 50S ribosomal subunit. The N-terminus interacts with L11 and the large rRNA to form the base of the stalk. The C-terminus forms an elongated spine to which L12 dimers bind in a sequential fashion forming a multimeric L10(L12)X complex.</text>
</comment>
<reference evidence="6 7" key="1">
    <citation type="journal article" date="2016" name="Nat. Commun.">
        <title>Thousands of microbial genomes shed light on interconnected biogeochemical processes in an aquifer system.</title>
        <authorList>
            <person name="Anantharaman K."/>
            <person name="Brown C.T."/>
            <person name="Hug L.A."/>
            <person name="Sharon I."/>
            <person name="Castelle C.J."/>
            <person name="Probst A.J."/>
            <person name="Thomas B.C."/>
            <person name="Singh A."/>
            <person name="Wilkins M.J."/>
            <person name="Karaoz U."/>
            <person name="Brodie E.L."/>
            <person name="Williams K.H."/>
            <person name="Hubbard S.S."/>
            <person name="Banfield J.F."/>
        </authorList>
    </citation>
    <scope>NUCLEOTIDE SEQUENCE [LARGE SCALE GENOMIC DNA]</scope>
</reference>
<keyword evidence="2 5" id="KW-0689">Ribosomal protein</keyword>
<gene>
    <name evidence="5" type="primary">rplJ</name>
    <name evidence="6" type="ORF">A3C17_04470</name>
</gene>
<dbReference type="AlphaFoldDB" id="A0A1F7TZL0"/>
<dbReference type="Pfam" id="PF00466">
    <property type="entry name" value="Ribosomal_L10"/>
    <property type="match status" value="1"/>
</dbReference>
<dbReference type="CDD" id="cd05797">
    <property type="entry name" value="Ribosomal_L10"/>
    <property type="match status" value="1"/>
</dbReference>
<dbReference type="InterPro" id="IPR047865">
    <property type="entry name" value="Ribosomal_uL10_bac_type"/>
</dbReference>
<dbReference type="GO" id="GO:0005840">
    <property type="term" value="C:ribosome"/>
    <property type="evidence" value="ECO:0007669"/>
    <property type="project" value="UniProtKB-KW"/>
</dbReference>
<dbReference type="InterPro" id="IPR022973">
    <property type="entry name" value="Ribosomal_uL10_bac"/>
</dbReference>
<dbReference type="Gene3D" id="3.30.70.1730">
    <property type="match status" value="1"/>
</dbReference>
<keyword evidence="5" id="KW-0694">RNA-binding</keyword>
<comment type="similarity">
    <text evidence="1 5">Belongs to the universal ribosomal protein uL10 family.</text>
</comment>
<dbReference type="NCBIfam" id="NF000955">
    <property type="entry name" value="PRK00099.1-1"/>
    <property type="match status" value="1"/>
</dbReference>
<name>A0A1F7TZL0_9BACT</name>
<dbReference type="GO" id="GO:0006412">
    <property type="term" value="P:translation"/>
    <property type="evidence" value="ECO:0007669"/>
    <property type="project" value="UniProtKB-UniRule"/>
</dbReference>
<dbReference type="STRING" id="1802389.A3C17_04470"/>
<organism evidence="6 7">
    <name type="scientific">Candidatus Uhrbacteria bacterium RIFCSPHIGHO2_02_FULL_53_13</name>
    <dbReference type="NCBI Taxonomy" id="1802389"/>
    <lineage>
        <taxon>Bacteria</taxon>
        <taxon>Candidatus Uhriibacteriota</taxon>
    </lineage>
</organism>
<dbReference type="PANTHER" id="PTHR11560">
    <property type="entry name" value="39S RIBOSOMAL PROTEIN L10, MITOCHONDRIAL"/>
    <property type="match status" value="1"/>
</dbReference>
<dbReference type="Gene3D" id="6.10.250.290">
    <property type="match status" value="1"/>
</dbReference>
<comment type="function">
    <text evidence="5">Forms part of the ribosomal stalk, playing a central role in the interaction of the ribosome with GTP-bound translation factors.</text>
</comment>
<keyword evidence="3 5" id="KW-0687">Ribonucleoprotein</keyword>
<evidence type="ECO:0000313" key="6">
    <source>
        <dbReference type="EMBL" id="OGL71386.1"/>
    </source>
</evidence>
<dbReference type="EMBL" id="MGDX01000014">
    <property type="protein sequence ID" value="OGL71386.1"/>
    <property type="molecule type" value="Genomic_DNA"/>
</dbReference>
<evidence type="ECO:0000256" key="2">
    <source>
        <dbReference type="ARBA" id="ARBA00022980"/>
    </source>
</evidence>
<dbReference type="InterPro" id="IPR043141">
    <property type="entry name" value="Ribosomal_uL10-like_sf"/>
</dbReference>
<evidence type="ECO:0000256" key="1">
    <source>
        <dbReference type="ARBA" id="ARBA00008889"/>
    </source>
</evidence>
<evidence type="ECO:0000256" key="4">
    <source>
        <dbReference type="ARBA" id="ARBA00035202"/>
    </source>
</evidence>
<dbReference type="SUPFAM" id="SSF160369">
    <property type="entry name" value="Ribosomal protein L10-like"/>
    <property type="match status" value="1"/>
</dbReference>
<dbReference type="HAMAP" id="MF_00362">
    <property type="entry name" value="Ribosomal_uL10"/>
    <property type="match status" value="1"/>
</dbReference>
<evidence type="ECO:0000256" key="3">
    <source>
        <dbReference type="ARBA" id="ARBA00023274"/>
    </source>
</evidence>
<dbReference type="GO" id="GO:0070180">
    <property type="term" value="F:large ribosomal subunit rRNA binding"/>
    <property type="evidence" value="ECO:0007669"/>
    <property type="project" value="UniProtKB-UniRule"/>
</dbReference>
<evidence type="ECO:0000256" key="5">
    <source>
        <dbReference type="HAMAP-Rule" id="MF_00362"/>
    </source>
</evidence>
<dbReference type="InterPro" id="IPR001790">
    <property type="entry name" value="Ribosomal_uL10"/>
</dbReference>
<comment type="caution">
    <text evidence="6">The sequence shown here is derived from an EMBL/GenBank/DDBJ whole genome shotgun (WGS) entry which is preliminary data.</text>
</comment>
<sequence>MAKTRSQKEDIVARLTDRLSKATSVVFAEQSALSVTDMDTLRHQARKEHVSVMLSKKSLTTIAAKNAGLKDIDVNSLPNSIMTIIGHDDEIAPARLVAQFAKTHNTVKIVGGMFEGAFASQAQMVALSLLPSKEELYAKLVGSLNAPISGFVNVMAGNLRGLVTALKRIQEQKV</sequence>
<keyword evidence="5" id="KW-0699">rRNA-binding</keyword>
<proteinExistence type="inferred from homology"/>
<dbReference type="Proteomes" id="UP000177097">
    <property type="component" value="Unassembled WGS sequence"/>
</dbReference>
<protein>
    <recommendedName>
        <fullName evidence="4 5">Large ribosomal subunit protein uL10</fullName>
    </recommendedName>
</protein>
<evidence type="ECO:0000313" key="7">
    <source>
        <dbReference type="Proteomes" id="UP000177097"/>
    </source>
</evidence>
<accession>A0A1F7TZL0</accession>
<dbReference type="GO" id="GO:1990904">
    <property type="term" value="C:ribonucleoprotein complex"/>
    <property type="evidence" value="ECO:0007669"/>
    <property type="project" value="UniProtKB-KW"/>
</dbReference>